<dbReference type="AlphaFoldDB" id="A0A9W8NNY9"/>
<dbReference type="InterPro" id="IPR050523">
    <property type="entry name" value="AKR_Detox_Biosynth"/>
</dbReference>
<feature type="domain" description="NADP-dependent oxidoreductase" evidence="2">
    <location>
        <begin position="4"/>
        <end position="310"/>
    </location>
</feature>
<name>A0A9W8NNY9_9PEZI</name>
<dbReference type="SUPFAM" id="SSF51430">
    <property type="entry name" value="NAD(P)-linked oxidoreductase"/>
    <property type="match status" value="1"/>
</dbReference>
<dbReference type="Pfam" id="PF00248">
    <property type="entry name" value="Aldo_ket_red"/>
    <property type="match status" value="1"/>
</dbReference>
<evidence type="ECO:0000313" key="4">
    <source>
        <dbReference type="Proteomes" id="UP001148614"/>
    </source>
</evidence>
<evidence type="ECO:0000256" key="1">
    <source>
        <dbReference type="ARBA" id="ARBA00023002"/>
    </source>
</evidence>
<dbReference type="EMBL" id="JANPWZ010000002">
    <property type="protein sequence ID" value="KAJ3580530.1"/>
    <property type="molecule type" value="Genomic_DNA"/>
</dbReference>
<evidence type="ECO:0000313" key="3">
    <source>
        <dbReference type="EMBL" id="KAJ3580530.1"/>
    </source>
</evidence>
<dbReference type="PANTHER" id="PTHR43364">
    <property type="entry name" value="NADH-SPECIFIC METHYLGLYOXAL REDUCTASE-RELATED"/>
    <property type="match status" value="1"/>
</dbReference>
<dbReference type="Proteomes" id="UP001148614">
    <property type="component" value="Unassembled WGS sequence"/>
</dbReference>
<evidence type="ECO:0000259" key="2">
    <source>
        <dbReference type="Pfam" id="PF00248"/>
    </source>
</evidence>
<organism evidence="3 4">
    <name type="scientific">Xylaria arbuscula</name>
    <dbReference type="NCBI Taxonomy" id="114810"/>
    <lineage>
        <taxon>Eukaryota</taxon>
        <taxon>Fungi</taxon>
        <taxon>Dikarya</taxon>
        <taxon>Ascomycota</taxon>
        <taxon>Pezizomycotina</taxon>
        <taxon>Sordariomycetes</taxon>
        <taxon>Xylariomycetidae</taxon>
        <taxon>Xylariales</taxon>
        <taxon>Xylariaceae</taxon>
        <taxon>Xylaria</taxon>
    </lineage>
</organism>
<reference evidence="3" key="1">
    <citation type="submission" date="2022-07" db="EMBL/GenBank/DDBJ databases">
        <title>Genome Sequence of Xylaria arbuscula.</title>
        <authorList>
            <person name="Buettner E."/>
        </authorList>
    </citation>
    <scope>NUCLEOTIDE SEQUENCE</scope>
    <source>
        <strain evidence="3">VT107</strain>
    </source>
</reference>
<keyword evidence="4" id="KW-1185">Reference proteome</keyword>
<dbReference type="InterPro" id="IPR036812">
    <property type="entry name" value="NAD(P)_OxRdtase_dom_sf"/>
</dbReference>
<dbReference type="InterPro" id="IPR023210">
    <property type="entry name" value="NADP_OxRdtase_dom"/>
</dbReference>
<proteinExistence type="predicted"/>
<gene>
    <name evidence="3" type="ORF">NPX13_g39</name>
</gene>
<sequence length="321" mass="35188">MPELLFGTASFGMPMTKFEDVEGVKELLQTLRDLGINRLDSGARYPPPRPGRAEELIGEASDLSKDFIVDTKVYTDTKTDGSGDLTVEAIATSTSQSLQRLKRPDGVNILHIHRADPSTPLEEQLRGFHEQISQGHCKKWGVSNVPIPMLKQMLQLCETNGWEKPSCYQGPYNLVTRGMEKELLPLLRANDIAFNAFQSLAAGFLTGKLVNNEHAGTRFGDDHPLGAIARKMFGGEDLLAGMKKFDKDVKALGLTPLEVAARWITHHSALGDNDGVLLGASRCDQIVDTVGIIRKGPLPDAVLPLVEELWDAVKETRAPIL</sequence>
<comment type="caution">
    <text evidence="3">The sequence shown here is derived from an EMBL/GenBank/DDBJ whole genome shotgun (WGS) entry which is preliminary data.</text>
</comment>
<dbReference type="PANTHER" id="PTHR43364:SF4">
    <property type="entry name" value="NAD(P)-LINKED OXIDOREDUCTASE SUPERFAMILY PROTEIN"/>
    <property type="match status" value="1"/>
</dbReference>
<dbReference type="VEuPathDB" id="FungiDB:F4678DRAFT_459246"/>
<keyword evidence="1" id="KW-0560">Oxidoreductase</keyword>
<dbReference type="Gene3D" id="3.20.20.100">
    <property type="entry name" value="NADP-dependent oxidoreductase domain"/>
    <property type="match status" value="1"/>
</dbReference>
<accession>A0A9W8NNY9</accession>
<protein>
    <recommendedName>
        <fullName evidence="2">NADP-dependent oxidoreductase domain-containing protein</fullName>
    </recommendedName>
</protein>
<dbReference type="GO" id="GO:0016491">
    <property type="term" value="F:oxidoreductase activity"/>
    <property type="evidence" value="ECO:0007669"/>
    <property type="project" value="UniProtKB-KW"/>
</dbReference>